<dbReference type="GO" id="GO:0005102">
    <property type="term" value="F:signaling receptor binding"/>
    <property type="evidence" value="ECO:0007669"/>
    <property type="project" value="TreeGrafter"/>
</dbReference>
<dbReference type="Gene3D" id="1.10.10.10">
    <property type="entry name" value="Winged helix-like DNA-binding domain superfamily/Winged helix DNA-binding domain"/>
    <property type="match status" value="1"/>
</dbReference>
<evidence type="ECO:0000256" key="2">
    <source>
        <dbReference type="ARBA" id="ARBA00023010"/>
    </source>
</evidence>
<keyword evidence="7" id="KW-0653">Protein transport</keyword>
<evidence type="ECO:0000259" key="9">
    <source>
        <dbReference type="Pfam" id="PF04695"/>
    </source>
</evidence>
<dbReference type="PANTHER" id="PTHR23058">
    <property type="entry name" value="PEROXISOMAL MEMBRANE PROTEIN PEX14"/>
    <property type="match status" value="1"/>
</dbReference>
<keyword evidence="7" id="KW-0472">Membrane</keyword>
<dbReference type="GO" id="GO:1990429">
    <property type="term" value="C:peroxisomal importomer complex"/>
    <property type="evidence" value="ECO:0007669"/>
    <property type="project" value="TreeGrafter"/>
</dbReference>
<comment type="similarity">
    <text evidence="1 7">Belongs to the peroxin-14 family.</text>
</comment>
<feature type="compositionally biased region" description="Basic and acidic residues" evidence="8">
    <location>
        <begin position="1"/>
        <end position="11"/>
    </location>
</feature>
<dbReference type="Pfam" id="PF04695">
    <property type="entry name" value="Pex14_N"/>
    <property type="match status" value="1"/>
</dbReference>
<comment type="caution">
    <text evidence="10">The sequence shown here is derived from an EMBL/GenBank/DDBJ whole genome shotgun (WGS) entry which is preliminary data.</text>
</comment>
<evidence type="ECO:0000256" key="1">
    <source>
        <dbReference type="ARBA" id="ARBA00005443"/>
    </source>
</evidence>
<reference evidence="10 11" key="1">
    <citation type="submission" date="2020-03" db="EMBL/GenBank/DDBJ databases">
        <title>Draft Genome Sequence of Cudoniella acicularis.</title>
        <authorList>
            <person name="Buettner E."/>
            <person name="Kellner H."/>
        </authorList>
    </citation>
    <scope>NUCLEOTIDE SEQUENCE [LARGE SCALE GENOMIC DNA]</scope>
    <source>
        <strain evidence="10 11">DSM 108380</strain>
    </source>
</reference>
<feature type="domain" description="Peroxisome membrane anchor protein Pex14p N-terminal" evidence="9">
    <location>
        <begin position="38"/>
        <end position="81"/>
    </location>
</feature>
<evidence type="ECO:0000256" key="3">
    <source>
        <dbReference type="ARBA" id="ARBA00023140"/>
    </source>
</evidence>
<feature type="region of interest" description="Disordered" evidence="8">
    <location>
        <begin position="1"/>
        <end position="39"/>
    </location>
</feature>
<sequence>MSDSEQGEKKASTPSWQQKADDNTAKETEKPASEPENRAAVLEQARKFLEEEEVKDATTDKKIAFLETKGLKNEEIQELLGVSRNLEASSDASSASELKQQTLLPHNLNHPK</sequence>
<comment type="function">
    <text evidence="7">Component of the PEX13-PEX14 docking complex, a translocon channel that specifically mediates the import of peroxisomal cargo proteins bound to PEX5 receptor. The PEX13-PEX14 docking complex forms a large import pore which can be opened to a diameter of about 9 nm. Mechanistically, PEX5 receptor along with cargo proteins associates with the PEX14 subunit of the PEX13-PEX14 docking complex in the cytosol, leading to the insertion of the receptor into the organelle membrane with the concomitant translocation of the cargo into the peroxisome matrix.</text>
</comment>
<evidence type="ECO:0000256" key="5">
    <source>
        <dbReference type="ARBA" id="ARBA00029691"/>
    </source>
</evidence>
<proteinExistence type="inferred from homology"/>
<dbReference type="OrthoDB" id="441517at2759"/>
<evidence type="ECO:0000256" key="7">
    <source>
        <dbReference type="RuleBase" id="RU367032"/>
    </source>
</evidence>
<dbReference type="GO" id="GO:0005778">
    <property type="term" value="C:peroxisomal membrane"/>
    <property type="evidence" value="ECO:0007669"/>
    <property type="project" value="UniProtKB-SubCell"/>
</dbReference>
<name>A0A8H4VW93_9HELO</name>
<evidence type="ECO:0000313" key="10">
    <source>
        <dbReference type="EMBL" id="KAF4624943.1"/>
    </source>
</evidence>
<dbReference type="AlphaFoldDB" id="A0A8H4VW93"/>
<dbReference type="Proteomes" id="UP000566819">
    <property type="component" value="Unassembled WGS sequence"/>
</dbReference>
<dbReference type="InterPro" id="IPR006785">
    <property type="entry name" value="Pex14_N"/>
</dbReference>
<evidence type="ECO:0000256" key="8">
    <source>
        <dbReference type="SAM" id="MobiDB-lite"/>
    </source>
</evidence>
<gene>
    <name evidence="10" type="ORF">G7Y89_g13226</name>
</gene>
<dbReference type="InterPro" id="IPR036388">
    <property type="entry name" value="WH-like_DNA-bd_sf"/>
</dbReference>
<evidence type="ECO:0000256" key="6">
    <source>
        <dbReference type="ARBA" id="ARBA00046271"/>
    </source>
</evidence>
<keyword evidence="3 7" id="KW-0576">Peroxisome</keyword>
<evidence type="ECO:0000313" key="11">
    <source>
        <dbReference type="Proteomes" id="UP000566819"/>
    </source>
</evidence>
<dbReference type="EMBL" id="JAAMPI010001510">
    <property type="protein sequence ID" value="KAF4624943.1"/>
    <property type="molecule type" value="Genomic_DNA"/>
</dbReference>
<keyword evidence="7" id="KW-0813">Transport</keyword>
<keyword evidence="11" id="KW-1185">Reference proteome</keyword>
<dbReference type="InterPro" id="IPR025655">
    <property type="entry name" value="PEX14"/>
</dbReference>
<protein>
    <recommendedName>
        <fullName evidence="4 7">Peroxisomal membrane protein PEX14</fullName>
    </recommendedName>
    <alternativeName>
        <fullName evidence="5 7">Peroxin-14</fullName>
    </alternativeName>
</protein>
<accession>A0A8H4VW93</accession>
<feature type="region of interest" description="Disordered" evidence="8">
    <location>
        <begin position="86"/>
        <end position="112"/>
    </location>
</feature>
<dbReference type="PANTHER" id="PTHR23058:SF5">
    <property type="entry name" value="PEROXISOMAL MEMBRANE PROTEIN PEX14"/>
    <property type="match status" value="1"/>
</dbReference>
<comment type="subcellular location">
    <subcellularLocation>
        <location evidence="6 7">Peroxisome membrane</location>
    </subcellularLocation>
</comment>
<feature type="compositionally biased region" description="Basic and acidic residues" evidence="8">
    <location>
        <begin position="19"/>
        <end position="37"/>
    </location>
</feature>
<organism evidence="10 11">
    <name type="scientific">Cudoniella acicularis</name>
    <dbReference type="NCBI Taxonomy" id="354080"/>
    <lineage>
        <taxon>Eukaryota</taxon>
        <taxon>Fungi</taxon>
        <taxon>Dikarya</taxon>
        <taxon>Ascomycota</taxon>
        <taxon>Pezizomycotina</taxon>
        <taxon>Leotiomycetes</taxon>
        <taxon>Helotiales</taxon>
        <taxon>Tricladiaceae</taxon>
        <taxon>Cudoniella</taxon>
    </lineage>
</organism>
<evidence type="ECO:0000256" key="4">
    <source>
        <dbReference type="ARBA" id="ARBA00029502"/>
    </source>
</evidence>
<keyword evidence="2" id="KW-0811">Translocation</keyword>
<dbReference type="GO" id="GO:0016560">
    <property type="term" value="P:protein import into peroxisome matrix, docking"/>
    <property type="evidence" value="ECO:0007669"/>
    <property type="project" value="UniProtKB-UniRule"/>
</dbReference>